<dbReference type="NCBIfam" id="TIGR04337">
    <property type="entry name" value="AmmeMemoSam_rS"/>
    <property type="match status" value="1"/>
</dbReference>
<proteinExistence type="predicted"/>
<dbReference type="Gene3D" id="3.20.20.70">
    <property type="entry name" value="Aldolase class I"/>
    <property type="match status" value="1"/>
</dbReference>
<dbReference type="PANTHER" id="PTHR30352:SF5">
    <property type="entry name" value="PYRUVATE FORMATE-LYASE 1-ACTIVATING ENZYME"/>
    <property type="match status" value="1"/>
</dbReference>
<feature type="domain" description="Radical SAM core" evidence="7">
    <location>
        <begin position="112"/>
        <end position="322"/>
    </location>
</feature>
<evidence type="ECO:0000259" key="7">
    <source>
        <dbReference type="PROSITE" id="PS51918"/>
    </source>
</evidence>
<evidence type="ECO:0000256" key="2">
    <source>
        <dbReference type="ARBA" id="ARBA00022485"/>
    </source>
</evidence>
<dbReference type="InterPro" id="IPR058240">
    <property type="entry name" value="rSAM_sf"/>
</dbReference>
<evidence type="ECO:0000256" key="1">
    <source>
        <dbReference type="ARBA" id="ARBA00001966"/>
    </source>
</evidence>
<accession>A0ABQ0K054</accession>
<organism evidence="8 9">
    <name type="scientific">Candidatus Brocadia sinica JPN1</name>
    <dbReference type="NCBI Taxonomy" id="1197129"/>
    <lineage>
        <taxon>Bacteria</taxon>
        <taxon>Pseudomonadati</taxon>
        <taxon>Planctomycetota</taxon>
        <taxon>Candidatus Brocadiia</taxon>
        <taxon>Candidatus Brocadiales</taxon>
        <taxon>Candidatus Brocadiaceae</taxon>
        <taxon>Candidatus Brocadia</taxon>
    </lineage>
</organism>
<keyword evidence="3" id="KW-0949">S-adenosyl-L-methionine</keyword>
<dbReference type="InterPro" id="IPR013785">
    <property type="entry name" value="Aldolase_TIM"/>
</dbReference>
<keyword evidence="8" id="KW-0456">Lyase</keyword>
<keyword evidence="2" id="KW-0004">4Fe-4S</keyword>
<dbReference type="SUPFAM" id="SSF102114">
    <property type="entry name" value="Radical SAM enzymes"/>
    <property type="match status" value="1"/>
</dbReference>
<keyword evidence="9" id="KW-1185">Reference proteome</keyword>
<dbReference type="SFLD" id="SFLDS00029">
    <property type="entry name" value="Radical_SAM"/>
    <property type="match status" value="1"/>
</dbReference>
<evidence type="ECO:0000256" key="4">
    <source>
        <dbReference type="ARBA" id="ARBA00022723"/>
    </source>
</evidence>
<dbReference type="SFLD" id="SFLDG01101">
    <property type="entry name" value="Uncharacterised_Radical_SAM_Su"/>
    <property type="match status" value="1"/>
</dbReference>
<dbReference type="PIRSF" id="PIRSF004869">
    <property type="entry name" value="PflX_prd"/>
    <property type="match status" value="1"/>
</dbReference>
<protein>
    <submittedName>
        <fullName evidence="8">Pyruvate-formate lyase-activating enzyme</fullName>
    </submittedName>
</protein>
<sequence length="380" mass="43131">MITRRSLLKAGVLGTCSLCLGDTLEAWAEDVYTPEALKGMNQGFPVKEAMHYKKLEDLRVECELCPRKCTIADMERGYCGVRENRGGTYYTLVHSRVCALNVDPIEKKPLFHYLPGTKAYSLATAGCNVECKFCQNWQISQYRPEQIESIKLTPEDAAKDASMNGSKTIAFTYSEPVVFYEYMYDTARLGNERGLKSVMISNGYIQEKPLTELCRHLSAVKIDLKGFTEKFYQETCTGELKPVLNTLVTLKKIGIWFEIVMLVIPTLNDSEKELKDMCVWVKENLGADVPVHFTRFHPTYKIKNLPPTPVKTLEMARKIAIDTGLHFPYVGNVPGHEGENTYCPHCRNILIKRAGFSILENHLKENKCKNCDQFIPGVWT</sequence>
<evidence type="ECO:0000313" key="9">
    <source>
        <dbReference type="Proteomes" id="UP000032309"/>
    </source>
</evidence>
<keyword evidence="4" id="KW-0479">Metal-binding</keyword>
<dbReference type="CDD" id="cd01335">
    <property type="entry name" value="Radical_SAM"/>
    <property type="match status" value="1"/>
</dbReference>
<keyword evidence="6" id="KW-0411">Iron-sulfur</keyword>
<evidence type="ECO:0000313" key="8">
    <source>
        <dbReference type="EMBL" id="GAN34303.1"/>
    </source>
</evidence>
<dbReference type="InterPro" id="IPR027596">
    <property type="entry name" value="AmmeMemoSam_rS"/>
</dbReference>
<evidence type="ECO:0000256" key="6">
    <source>
        <dbReference type="ARBA" id="ARBA00023014"/>
    </source>
</evidence>
<evidence type="ECO:0000256" key="5">
    <source>
        <dbReference type="ARBA" id="ARBA00023004"/>
    </source>
</evidence>
<comment type="caution">
    <text evidence="8">The sequence shown here is derived from an EMBL/GenBank/DDBJ whole genome shotgun (WGS) entry which is preliminary data.</text>
</comment>
<dbReference type="InterPro" id="IPR016431">
    <property type="entry name" value="Pyrv-formate_lyase-activ_prd"/>
</dbReference>
<comment type="cofactor">
    <cofactor evidence="1">
        <name>[4Fe-4S] cluster</name>
        <dbReference type="ChEBI" id="CHEBI:49883"/>
    </cofactor>
</comment>
<evidence type="ECO:0000256" key="3">
    <source>
        <dbReference type="ARBA" id="ARBA00022691"/>
    </source>
</evidence>
<dbReference type="InterPro" id="IPR034457">
    <property type="entry name" value="Organic_radical-activating"/>
</dbReference>
<reference evidence="9" key="1">
    <citation type="journal article" date="2015" name="Genome Announc.">
        <title>Draft Genome Sequence of an Anaerobic Ammonium-Oxidizing Bacterium, "Candidatus Brocadia sinica".</title>
        <authorList>
            <person name="Oshiki M."/>
            <person name="Shinyako-Hata K."/>
            <person name="Satoh H."/>
            <person name="Okabe S."/>
        </authorList>
    </citation>
    <scope>NUCLEOTIDE SEQUENCE [LARGE SCALE GENOMIC DNA]</scope>
    <source>
        <strain evidence="9">JPN1</strain>
    </source>
</reference>
<dbReference type="PROSITE" id="PS51918">
    <property type="entry name" value="RADICAL_SAM"/>
    <property type="match status" value="1"/>
</dbReference>
<gene>
    <name evidence="8" type="ORF">BROSI_A2839</name>
</gene>
<dbReference type="Pfam" id="PF04055">
    <property type="entry name" value="Radical_SAM"/>
    <property type="match status" value="1"/>
</dbReference>
<keyword evidence="5" id="KW-0408">Iron</keyword>
<dbReference type="RefSeq" id="WP_200891750.1">
    <property type="nucleotide sequence ID" value="NZ_BAFN01000001.1"/>
</dbReference>
<dbReference type="PANTHER" id="PTHR30352">
    <property type="entry name" value="PYRUVATE FORMATE-LYASE-ACTIVATING ENZYME"/>
    <property type="match status" value="1"/>
</dbReference>
<dbReference type="Proteomes" id="UP000032309">
    <property type="component" value="Unassembled WGS sequence"/>
</dbReference>
<dbReference type="InterPro" id="IPR007197">
    <property type="entry name" value="rSAM"/>
</dbReference>
<dbReference type="EMBL" id="BAFN01000001">
    <property type="protein sequence ID" value="GAN34303.1"/>
    <property type="molecule type" value="Genomic_DNA"/>
</dbReference>
<keyword evidence="8" id="KW-0670">Pyruvate</keyword>
<dbReference type="GO" id="GO:0016829">
    <property type="term" value="F:lyase activity"/>
    <property type="evidence" value="ECO:0007669"/>
    <property type="project" value="UniProtKB-KW"/>
</dbReference>
<name>A0ABQ0K054_9BACT</name>